<keyword evidence="1" id="KW-1133">Transmembrane helix</keyword>
<dbReference type="AlphaFoldDB" id="N2AID1"/>
<reference evidence="3 4" key="1">
    <citation type="journal article" date="2014" name="Genome Announc.">
        <title>Draft genome sequences of the altered schaedler flora, a defined bacterial community from gnotobiotic mice.</title>
        <authorList>
            <person name="Wannemuehler M.J."/>
            <person name="Overstreet A.M."/>
            <person name="Ward D.V."/>
            <person name="Phillips G.J."/>
        </authorList>
    </citation>
    <scope>NUCLEOTIDE SEQUENCE [LARGE SCALE GENOMIC DNA]</scope>
    <source>
        <strain evidence="3 4">ASF492</strain>
    </source>
</reference>
<feature type="transmembrane region" description="Helical" evidence="1">
    <location>
        <begin position="118"/>
        <end position="143"/>
    </location>
</feature>
<dbReference type="EMBL" id="AQFT01000067">
    <property type="protein sequence ID" value="EMZ27816.1"/>
    <property type="molecule type" value="Genomic_DNA"/>
</dbReference>
<keyword evidence="1" id="KW-0812">Transmembrane</keyword>
<keyword evidence="1" id="KW-0472">Membrane</keyword>
<dbReference type="HOGENOM" id="CLU_005679_2_3_9"/>
<evidence type="ECO:0000256" key="1">
    <source>
        <dbReference type="SAM" id="Phobius"/>
    </source>
</evidence>
<feature type="transmembrane region" description="Helical" evidence="1">
    <location>
        <begin position="58"/>
        <end position="79"/>
    </location>
</feature>
<keyword evidence="4" id="KW-1185">Reference proteome</keyword>
<proteinExistence type="predicted"/>
<dbReference type="Proteomes" id="UP000012589">
    <property type="component" value="Unassembled WGS sequence"/>
</dbReference>
<dbReference type="Pfam" id="PF01757">
    <property type="entry name" value="Acyl_transf_3"/>
    <property type="match status" value="1"/>
</dbReference>
<feature type="transmembrane region" description="Helical" evidence="1">
    <location>
        <begin position="7"/>
        <end position="26"/>
    </location>
</feature>
<sequence length="278" mass="33659">MKRFFRIWPTYVAGFSITFLMIWIYTRSNGSNFPYEVKDYIFQISLLRDWFWKPSLDGISWTLETEIKFYIVICILFYLKKARSKHMISVASIMMLLFNFITYFFMEYLLLKHIRIYCFFYTIQFMNINILFMLLGVCIYNYYKQYWSLEYLVEMLLKIYLLLLFAVIFSVQRSNLHIYTSSYLFAFITFLIAFIFKDRVKNIKILNYFAEISYPFYIVHGLNGYIIETFLIQHNVSPYISFLAALLWAVVIACILHITIEKFSLKLFAEKERRKGRI</sequence>
<feature type="transmembrane region" description="Helical" evidence="1">
    <location>
        <begin position="86"/>
        <end position="106"/>
    </location>
</feature>
<feature type="transmembrane region" description="Helical" evidence="1">
    <location>
        <begin position="155"/>
        <end position="172"/>
    </location>
</feature>
<feature type="transmembrane region" description="Helical" evidence="1">
    <location>
        <begin position="239"/>
        <end position="260"/>
    </location>
</feature>
<evidence type="ECO:0000259" key="2">
    <source>
        <dbReference type="Pfam" id="PF01757"/>
    </source>
</evidence>
<accession>N2AID1</accession>
<dbReference type="eggNOG" id="COG1835">
    <property type="taxonomic scope" value="Bacteria"/>
</dbReference>
<feature type="transmembrane region" description="Helical" evidence="1">
    <location>
        <begin position="208"/>
        <end position="227"/>
    </location>
</feature>
<protein>
    <recommendedName>
        <fullName evidence="2">Acyltransferase 3 domain-containing protein</fullName>
    </recommendedName>
</protein>
<name>N2AID1_9FIRM</name>
<feature type="domain" description="Acyltransferase 3" evidence="2">
    <location>
        <begin position="1"/>
        <end position="256"/>
    </location>
</feature>
<organism evidence="3 4">
    <name type="scientific">Eubacterium plexicaudatum ASF492</name>
    <dbReference type="NCBI Taxonomy" id="1235802"/>
    <lineage>
        <taxon>Bacteria</taxon>
        <taxon>Bacillati</taxon>
        <taxon>Bacillota</taxon>
        <taxon>Clostridia</taxon>
        <taxon>Eubacteriales</taxon>
        <taxon>Eubacteriaceae</taxon>
        <taxon>Eubacterium</taxon>
    </lineage>
</organism>
<dbReference type="PATRIC" id="fig|1235802.3.peg.2300"/>
<comment type="caution">
    <text evidence="3">The sequence shown here is derived from an EMBL/GenBank/DDBJ whole genome shotgun (WGS) entry which is preliminary data.</text>
</comment>
<evidence type="ECO:0000313" key="4">
    <source>
        <dbReference type="Proteomes" id="UP000012589"/>
    </source>
</evidence>
<dbReference type="STRING" id="1235802.C823_02165"/>
<feature type="transmembrane region" description="Helical" evidence="1">
    <location>
        <begin position="178"/>
        <end position="196"/>
    </location>
</feature>
<dbReference type="GO" id="GO:0016747">
    <property type="term" value="F:acyltransferase activity, transferring groups other than amino-acyl groups"/>
    <property type="evidence" value="ECO:0007669"/>
    <property type="project" value="InterPro"/>
</dbReference>
<evidence type="ECO:0000313" key="3">
    <source>
        <dbReference type="EMBL" id="EMZ27816.1"/>
    </source>
</evidence>
<dbReference type="InterPro" id="IPR002656">
    <property type="entry name" value="Acyl_transf_3_dom"/>
</dbReference>
<gene>
    <name evidence="3" type="ORF">C823_02165</name>
</gene>